<dbReference type="EMBL" id="JAVDQG010000002">
    <property type="protein sequence ID" value="MDR6225188.1"/>
    <property type="molecule type" value="Genomic_DNA"/>
</dbReference>
<dbReference type="InterPro" id="IPR009711">
    <property type="entry name" value="UPF0473"/>
</dbReference>
<dbReference type="Pfam" id="PF06949">
    <property type="entry name" value="DUF1292"/>
    <property type="match status" value="1"/>
</dbReference>
<name>A0ABU1IKA0_9BACL</name>
<evidence type="ECO:0000313" key="2">
    <source>
        <dbReference type="Proteomes" id="UP001185012"/>
    </source>
</evidence>
<proteinExistence type="predicted"/>
<sequence>MDKREQRMAKRLNVLESIWGSKLILSDEEGVDPDSRYHLLRELDINGRHYALLCTDEEPESDAYVFRVTPCGESYRVEHVEDENEWDEVADAIDEMLYFDE</sequence>
<gene>
    <name evidence="1" type="ORF">JOE21_001179</name>
</gene>
<keyword evidence="2" id="KW-1185">Reference proteome</keyword>
<accession>A0ABU1IKA0</accession>
<dbReference type="RefSeq" id="WP_309863489.1">
    <property type="nucleotide sequence ID" value="NZ_JAVDQG010000002.1"/>
</dbReference>
<organism evidence="1 2">
    <name type="scientific">Desmospora profundinema</name>
    <dbReference type="NCBI Taxonomy" id="1571184"/>
    <lineage>
        <taxon>Bacteria</taxon>
        <taxon>Bacillati</taxon>
        <taxon>Bacillota</taxon>
        <taxon>Bacilli</taxon>
        <taxon>Bacillales</taxon>
        <taxon>Thermoactinomycetaceae</taxon>
        <taxon>Desmospora</taxon>
    </lineage>
</organism>
<protein>
    <recommendedName>
        <fullName evidence="3">DUF1292 domain-containing protein</fullName>
    </recommendedName>
</protein>
<evidence type="ECO:0008006" key="3">
    <source>
        <dbReference type="Google" id="ProtNLM"/>
    </source>
</evidence>
<comment type="caution">
    <text evidence="1">The sequence shown here is derived from an EMBL/GenBank/DDBJ whole genome shotgun (WGS) entry which is preliminary data.</text>
</comment>
<reference evidence="1 2" key="1">
    <citation type="submission" date="2023-07" db="EMBL/GenBank/DDBJ databases">
        <title>Genomic Encyclopedia of Type Strains, Phase IV (KMG-IV): sequencing the most valuable type-strain genomes for metagenomic binning, comparative biology and taxonomic classification.</title>
        <authorList>
            <person name="Goeker M."/>
        </authorList>
    </citation>
    <scope>NUCLEOTIDE SEQUENCE [LARGE SCALE GENOMIC DNA]</scope>
    <source>
        <strain evidence="1 2">DSM 45903</strain>
    </source>
</reference>
<dbReference type="Proteomes" id="UP001185012">
    <property type="component" value="Unassembled WGS sequence"/>
</dbReference>
<evidence type="ECO:0000313" key="1">
    <source>
        <dbReference type="EMBL" id="MDR6225188.1"/>
    </source>
</evidence>